<feature type="region of interest" description="Disordered" evidence="1">
    <location>
        <begin position="116"/>
        <end position="136"/>
    </location>
</feature>
<dbReference type="PANTHER" id="PTHR21469:SF4">
    <property type="entry name" value="EXOPHILIN-5"/>
    <property type="match status" value="1"/>
</dbReference>
<feature type="compositionally biased region" description="Polar residues" evidence="1">
    <location>
        <begin position="998"/>
        <end position="1024"/>
    </location>
</feature>
<feature type="compositionally biased region" description="Polar residues" evidence="1">
    <location>
        <begin position="1717"/>
        <end position="1742"/>
    </location>
</feature>
<feature type="region of interest" description="Disordered" evidence="1">
    <location>
        <begin position="726"/>
        <end position="745"/>
    </location>
</feature>
<feature type="compositionally biased region" description="Polar residues" evidence="1">
    <location>
        <begin position="1689"/>
        <end position="1709"/>
    </location>
</feature>
<dbReference type="PANTHER" id="PTHR21469">
    <property type="entry name" value="EXOPHILIN-5"/>
    <property type="match status" value="1"/>
</dbReference>
<feature type="non-terminal residue" evidence="2">
    <location>
        <position position="1"/>
    </location>
</feature>
<evidence type="ECO:0000313" key="2">
    <source>
        <dbReference type="EMBL" id="KAG8519016.1"/>
    </source>
</evidence>
<feature type="region of interest" description="Disordered" evidence="1">
    <location>
        <begin position="753"/>
        <end position="859"/>
    </location>
</feature>
<name>A0A8J6AGK4_GALPY</name>
<feature type="compositionally biased region" description="Polar residues" evidence="1">
    <location>
        <begin position="1637"/>
        <end position="1657"/>
    </location>
</feature>
<feature type="compositionally biased region" description="Polar residues" evidence="1">
    <location>
        <begin position="118"/>
        <end position="136"/>
    </location>
</feature>
<feature type="region of interest" description="Disordered" evidence="1">
    <location>
        <begin position="1797"/>
        <end position="1824"/>
    </location>
</feature>
<dbReference type="Proteomes" id="UP000700334">
    <property type="component" value="Unassembled WGS sequence"/>
</dbReference>
<proteinExistence type="predicted"/>
<feature type="compositionally biased region" description="Polar residues" evidence="1">
    <location>
        <begin position="1343"/>
        <end position="1358"/>
    </location>
</feature>
<feature type="compositionally biased region" description="Basic and acidic residues" evidence="1">
    <location>
        <begin position="924"/>
        <end position="935"/>
    </location>
</feature>
<dbReference type="GO" id="GO:0045921">
    <property type="term" value="P:positive regulation of exocytosis"/>
    <property type="evidence" value="ECO:0007669"/>
    <property type="project" value="TreeGrafter"/>
</dbReference>
<dbReference type="GO" id="GO:0071985">
    <property type="term" value="P:multivesicular body sorting pathway"/>
    <property type="evidence" value="ECO:0007669"/>
    <property type="project" value="TreeGrafter"/>
</dbReference>
<protein>
    <submittedName>
        <fullName evidence="2">Exophilin-5</fullName>
    </submittedName>
</protein>
<feature type="compositionally biased region" description="Polar residues" evidence="1">
    <location>
        <begin position="1544"/>
        <end position="1554"/>
    </location>
</feature>
<feature type="compositionally biased region" description="Polar residues" evidence="1">
    <location>
        <begin position="829"/>
        <end position="848"/>
    </location>
</feature>
<comment type="caution">
    <text evidence="2">The sequence shown here is derived from an EMBL/GenBank/DDBJ whole genome shotgun (WGS) entry which is preliminary data.</text>
</comment>
<feature type="compositionally biased region" description="Polar residues" evidence="1">
    <location>
        <begin position="811"/>
        <end position="821"/>
    </location>
</feature>
<feature type="region of interest" description="Disordered" evidence="1">
    <location>
        <begin position="603"/>
        <end position="645"/>
    </location>
</feature>
<feature type="region of interest" description="Disordered" evidence="1">
    <location>
        <begin position="1924"/>
        <end position="1987"/>
    </location>
</feature>
<sequence length="1987" mass="219742">VFLREKAVRICPGSASFLEQDEKEASFPEVGSSMVCWDSELQLPRVTLVFSTVYDAEIKDHTVQIKLQKTKRDIRWLQGVTGEWFEEIQRKKFCNETDVSQMLKPPLTYRLRKGMAENDQTSRSQHIPNQRNPTSVASRLSFRSSFASLFSFRKSRKETLKLQSLAPKGSPLENQPVGSAFGPQPADMREGGGLSQWDASLLEDEFFQVLDDLDSKLAQEQSSSSATTRTPLHYGSRTQYGHFYSIGNRHGHITGRHKNRYNETSNMSIYDILRPGTPREGFKTFTPRTRTIYDMYRTREPRVQKDYMQKNTFGSTSLCLDSRQRSALPATGHFTARSLHFSGMTQNKSGFIAPSHQQSPKRIPLSSIIWNRSDSSRERQDEEEFLTAPSPMEIDSADQFLYPRCFQENTKYEFYRSQNVYQSVSLNAPMGNAMCSDPFENSENMPVYHQGNPSAMSFFSNTFGQNRQQGFPSPFRGQKEQYSPSSNFHQIRKPSTSDKDFEMTSIEANSASAGHSYRHPSQHWGSFSHSYGTTISRDQEEPQPWQFNSQTATLENMEVSQGHGNQPRLHFGAPNTASLVGSSYHIKPGGSECQQDGTLREDQVNKDPYSFGSASSLPSSSKSSFPQISDDRRTSQSPSFQNPTVTVWKMIPDQPVSLPIRGNTEVTVTSSCPVDCPSLTESQPRLLATEVGNDTESSESILEKGEQLNKMDQTNMAGEILQSVSQTVSSNPSPDSQNALPQDSAKSNRFVFNAPTTINSKGSPRVNSRRENPKMYISHNDKTSKLKDSSGTRNRKLGSAASSPLIRESRTSSFPSPNQGCHQERTINNEEISSPIQNNSEPTGNQNIEPPERHSILDTKEGQCIITPTTYGKPAIGHSISCDSLALSRSLPDSSAVNSSFFSTQAIPPTTVFSRRSLSVPDPSLREREERDTESKNLSSQFVPSSAENQKSNDSCVPGPNEVADVVKYQSHLSLRDGMEKGRVRQRISYIEKLNRTESGSTLARDSGSQLKWNQSSSTASSFHTPYCTLPRKSGSFLINSRKSESKVITSSLRNEPLPFQISGNGEDPREKYTPDRFSPGSSESEDKSSKVVSDPIAVVPEAPERVADTKTTGSASVRKRSLPFLIQRAVSCPLGTYASAGRGEREYWGSDTYASAITPRPWERTSHSPETVSSFRDQSLPKRGHQKEYFKECMDRGVQFAASSKGIAPLSKEDPLPFASDLSGKDSGEVLHKLKTTSMFSVSGDEDNVKCFEMVSIYYTLPRNQGKKICNFLQKYSVDSLTESSKVGTETFPDALEKDKLNYATPEQARSSTSEDLNVPGDMAQKGHLPPAADSRAAPQSPGVNSPEPTLLASTGTGAFLHKGESKTRAISPHNLAKTLGDSQSRKAGGNKMQSEPLYASSVLWRKGGTREKTENHQQSIKSGNSGPHPPALSGEDMENSQILRRAVGWAGSGIAMAARSGKCPQKDVSGTARDDRAGGSQCGEVRGETGTDFQKSTAKALCDSESEICALTPALQKLQLDEAHSVEPDSENSQSEPRELPQRSQEVNMTENRQAEGEPPTLAWDQLLLPGGNNKNKTDLEDLEKGNNLSSVKHRLAAMSKASRRFSAKDLSPRRHVATVFPQSGNGSGFDALSRGTSQSNRPSPESPPKSTGSTHESRLSGNGEDVENSANPGRVHAPSSRDAVSHFSNPKSNSISQPHQNELENTSESKPRNENSQNVTAAQISETESEALTQKPTFTSRREADLADLSFPLEHAQKSTGFPPASCPQLGVSAQTLEWETEPQSYRSKSLKNIHLHGDLQRRSQPPKGRERHCSENTSIDHALSRRTLEKELSINNGYNRRFKSFSEFPSCDENEGWALYSGRTKIDSRPTSSIARPIDYGIFGKEQQLAFLENVKRSLTEGRLWKPSFLKNPGFLKDSVINPANPEESLSSNSPDNQMPEEDLAPSTPLNIYEEDAVDSDCDTDTTTDDEYYLDENDKESEL</sequence>
<feature type="region of interest" description="Disordered" evidence="1">
    <location>
        <begin position="475"/>
        <end position="499"/>
    </location>
</feature>
<feature type="compositionally biased region" description="Polar residues" evidence="1">
    <location>
        <begin position="754"/>
        <end position="766"/>
    </location>
</feature>
<organism evidence="2 3">
    <name type="scientific">Galemys pyrenaicus</name>
    <name type="common">Iberian desman</name>
    <name type="synonym">Pyrenean desman</name>
    <dbReference type="NCBI Taxonomy" id="202257"/>
    <lineage>
        <taxon>Eukaryota</taxon>
        <taxon>Metazoa</taxon>
        <taxon>Chordata</taxon>
        <taxon>Craniata</taxon>
        <taxon>Vertebrata</taxon>
        <taxon>Euteleostomi</taxon>
        <taxon>Mammalia</taxon>
        <taxon>Eutheria</taxon>
        <taxon>Laurasiatheria</taxon>
        <taxon>Eulipotyphla</taxon>
        <taxon>Talpidae</taxon>
        <taxon>Galemys</taxon>
    </lineage>
</organism>
<feature type="region of interest" description="Disordered" evidence="1">
    <location>
        <begin position="998"/>
        <end position="1025"/>
    </location>
</feature>
<feature type="compositionally biased region" description="Polar residues" evidence="1">
    <location>
        <begin position="480"/>
        <end position="489"/>
    </location>
</feature>
<gene>
    <name evidence="2" type="ORF">J0S82_005841</name>
</gene>
<feature type="region of interest" description="Disordered" evidence="1">
    <location>
        <begin position="1048"/>
        <end position="1115"/>
    </location>
</feature>
<feature type="compositionally biased region" description="Polar residues" evidence="1">
    <location>
        <begin position="1932"/>
        <end position="1941"/>
    </location>
</feature>
<reference evidence="2" key="1">
    <citation type="journal article" date="2021" name="Evol. Appl.">
        <title>The genome of the Pyrenean desman and the effects of bottlenecks and inbreeding on the genomic landscape of an endangered species.</title>
        <authorList>
            <person name="Escoda L."/>
            <person name="Castresana J."/>
        </authorList>
    </citation>
    <scope>NUCLEOTIDE SEQUENCE</scope>
    <source>
        <strain evidence="2">IBE-C5619</strain>
    </source>
</reference>
<feature type="compositionally biased region" description="Basic and acidic residues" evidence="1">
    <location>
        <begin position="1799"/>
        <end position="1818"/>
    </location>
</feature>
<keyword evidence="3" id="KW-1185">Reference proteome</keyword>
<feature type="compositionally biased region" description="Polar residues" evidence="1">
    <location>
        <begin position="635"/>
        <end position="645"/>
    </location>
</feature>
<dbReference type="EMBL" id="JAGFMF010011614">
    <property type="protein sequence ID" value="KAG8519016.1"/>
    <property type="molecule type" value="Genomic_DNA"/>
</dbReference>
<feature type="region of interest" description="Disordered" evidence="1">
    <location>
        <begin position="1525"/>
        <end position="1744"/>
    </location>
</feature>
<feature type="region of interest" description="Disordered" evidence="1">
    <location>
        <begin position="164"/>
        <end position="193"/>
    </location>
</feature>
<feature type="compositionally biased region" description="Polar residues" evidence="1">
    <location>
        <begin position="1418"/>
        <end position="1427"/>
    </location>
</feature>
<feature type="compositionally biased region" description="Acidic residues" evidence="1">
    <location>
        <begin position="1957"/>
        <end position="1987"/>
    </location>
</feature>
<dbReference type="OrthoDB" id="9908998at2759"/>
<feature type="region of interest" description="Disordered" evidence="1">
    <location>
        <begin position="1299"/>
        <end position="1437"/>
    </location>
</feature>
<evidence type="ECO:0000256" key="1">
    <source>
        <dbReference type="SAM" id="MobiDB-lite"/>
    </source>
</evidence>
<dbReference type="InterPro" id="IPR039916">
    <property type="entry name" value="EXPH5"/>
</dbReference>
<feature type="compositionally biased region" description="Polar residues" evidence="1">
    <location>
        <begin position="936"/>
        <end position="955"/>
    </location>
</feature>
<feature type="compositionally biased region" description="Low complexity" evidence="1">
    <location>
        <begin position="610"/>
        <end position="624"/>
    </location>
</feature>
<feature type="region of interest" description="Disordered" evidence="1">
    <location>
        <begin position="1465"/>
        <end position="1493"/>
    </location>
</feature>
<feature type="compositionally biased region" description="Basic residues" evidence="1">
    <location>
        <begin position="1594"/>
        <end position="1608"/>
    </location>
</feature>
<feature type="compositionally biased region" description="Basic and acidic residues" evidence="1">
    <location>
        <begin position="850"/>
        <end position="859"/>
    </location>
</feature>
<feature type="compositionally biased region" description="Basic and acidic residues" evidence="1">
    <location>
        <begin position="1578"/>
        <end position="1587"/>
    </location>
</feature>
<dbReference type="GO" id="GO:0050714">
    <property type="term" value="P:positive regulation of protein secretion"/>
    <property type="evidence" value="ECO:0007669"/>
    <property type="project" value="TreeGrafter"/>
</dbReference>
<dbReference type="GO" id="GO:0005768">
    <property type="term" value="C:endosome"/>
    <property type="evidence" value="ECO:0007669"/>
    <property type="project" value="TreeGrafter"/>
</dbReference>
<accession>A0A8J6AGK4</accession>
<feature type="region of interest" description="Disordered" evidence="1">
    <location>
        <begin position="915"/>
        <end position="959"/>
    </location>
</feature>
<evidence type="ECO:0000313" key="3">
    <source>
        <dbReference type="Proteomes" id="UP000700334"/>
    </source>
</evidence>
<feature type="compositionally biased region" description="Basic and acidic residues" evidence="1">
    <location>
        <begin position="768"/>
        <end position="790"/>
    </location>
</feature>